<feature type="region of interest" description="Disordered" evidence="1">
    <location>
        <begin position="296"/>
        <end position="347"/>
    </location>
</feature>
<protein>
    <submittedName>
        <fullName evidence="3">Uncharacterized protein</fullName>
    </submittedName>
</protein>
<feature type="compositionally biased region" description="Polar residues" evidence="1">
    <location>
        <begin position="300"/>
        <end position="339"/>
    </location>
</feature>
<proteinExistence type="predicted"/>
<dbReference type="EMBL" id="OC931861">
    <property type="protein sequence ID" value="CAD7659290.1"/>
    <property type="molecule type" value="Genomic_DNA"/>
</dbReference>
<keyword evidence="2" id="KW-1133">Transmembrane helix</keyword>
<evidence type="ECO:0000256" key="2">
    <source>
        <dbReference type="SAM" id="Phobius"/>
    </source>
</evidence>
<evidence type="ECO:0000256" key="1">
    <source>
        <dbReference type="SAM" id="MobiDB-lite"/>
    </source>
</evidence>
<feature type="transmembrane region" description="Helical" evidence="2">
    <location>
        <begin position="134"/>
        <end position="157"/>
    </location>
</feature>
<name>A0A7R9MFI8_9ACAR</name>
<organism evidence="3">
    <name type="scientific">Oppiella nova</name>
    <dbReference type="NCBI Taxonomy" id="334625"/>
    <lineage>
        <taxon>Eukaryota</taxon>
        <taxon>Metazoa</taxon>
        <taxon>Ecdysozoa</taxon>
        <taxon>Arthropoda</taxon>
        <taxon>Chelicerata</taxon>
        <taxon>Arachnida</taxon>
        <taxon>Acari</taxon>
        <taxon>Acariformes</taxon>
        <taxon>Sarcoptiformes</taxon>
        <taxon>Oribatida</taxon>
        <taxon>Brachypylina</taxon>
        <taxon>Oppioidea</taxon>
        <taxon>Oppiidae</taxon>
        <taxon>Oppiella</taxon>
    </lineage>
</organism>
<reference evidence="3" key="1">
    <citation type="submission" date="2020-11" db="EMBL/GenBank/DDBJ databases">
        <authorList>
            <person name="Tran Van P."/>
        </authorList>
    </citation>
    <scope>NUCLEOTIDE SEQUENCE</scope>
</reference>
<feature type="transmembrane region" description="Helical" evidence="2">
    <location>
        <begin position="198"/>
        <end position="221"/>
    </location>
</feature>
<dbReference type="EMBL" id="CAJPVJ010017036">
    <property type="protein sequence ID" value="CAG2176452.1"/>
    <property type="molecule type" value="Genomic_DNA"/>
</dbReference>
<feature type="non-terminal residue" evidence="3">
    <location>
        <position position="404"/>
    </location>
</feature>
<keyword evidence="4" id="KW-1185">Reference proteome</keyword>
<gene>
    <name evidence="3" type="ORF">ONB1V03_LOCUS15886</name>
</gene>
<dbReference type="Proteomes" id="UP000728032">
    <property type="component" value="Unassembled WGS sequence"/>
</dbReference>
<feature type="transmembrane region" description="Helical" evidence="2">
    <location>
        <begin position="227"/>
        <end position="246"/>
    </location>
</feature>
<dbReference type="OrthoDB" id="6536749at2759"/>
<accession>A0A7R9MFI8</accession>
<dbReference type="AlphaFoldDB" id="A0A7R9MFI8"/>
<evidence type="ECO:0000313" key="4">
    <source>
        <dbReference type="Proteomes" id="UP000728032"/>
    </source>
</evidence>
<keyword evidence="2" id="KW-0812">Transmembrane</keyword>
<sequence length="404" mass="43635">SMAVYYNGLPAPQQSIVYQVPPPAEGLPQRQMLHPGQMIAPGQVSNYSVPMQGPNGHMYAFPGSGYQSSQHQGMTSAYDSPVGTFYAQQGLQPPSYSEFEPGGSGQQLDPEPPMVGYIAPHKTMPNLYRNLQRGMYAGCGVALVSAVIVFALLMIALNSLTSIYTESSISTLRSIFISFGVLTIILELLGIGAAIKEVYWLCIIYAVLSGGLAGLCLYAGIRGFGGLLWYLMVVFFVSGCFGSYFAKDMKRLEKLARSTTVYVSGMPGQPNYGYQIPPSGQVPNYGPPNGQMYMTGPTGPYQQSQHQPMGTGYHSSVGNSYGQSTQQPPSYGQSSTGAGQPNLHVLGAHDPNYPPGAVLELLGIWGANKEIYWLCIIYSFSRQYWPAYAYGEGYMEAGVSSTSY</sequence>
<feature type="transmembrane region" description="Helical" evidence="2">
    <location>
        <begin position="169"/>
        <end position="191"/>
    </location>
</feature>
<keyword evidence="2" id="KW-0472">Membrane</keyword>
<evidence type="ECO:0000313" key="3">
    <source>
        <dbReference type="EMBL" id="CAD7659290.1"/>
    </source>
</evidence>